<feature type="domain" description="DUF5017" evidence="2">
    <location>
        <begin position="91"/>
        <end position="182"/>
    </location>
</feature>
<dbReference type="InterPro" id="IPR032185">
    <property type="entry name" value="DUF5017"/>
</dbReference>
<dbReference type="RefSeq" id="WP_147165724.1">
    <property type="nucleotide sequence ID" value="NZ_VOOR01000003.1"/>
</dbReference>
<dbReference type="OrthoDB" id="1492759at2"/>
<feature type="signal peptide" evidence="1">
    <location>
        <begin position="1"/>
        <end position="19"/>
    </location>
</feature>
<evidence type="ECO:0000313" key="3">
    <source>
        <dbReference type="EMBL" id="TXB68838.1"/>
    </source>
</evidence>
<dbReference type="AlphaFoldDB" id="A0A5C6S2Y1"/>
<dbReference type="Gene3D" id="2.60.120.200">
    <property type="match status" value="1"/>
</dbReference>
<proteinExistence type="predicted"/>
<dbReference type="NCBIfam" id="TIGR04183">
    <property type="entry name" value="Por_Secre_tail"/>
    <property type="match status" value="1"/>
</dbReference>
<dbReference type="EMBL" id="VOOR01000003">
    <property type="protein sequence ID" value="TXB68838.1"/>
    <property type="molecule type" value="Genomic_DNA"/>
</dbReference>
<evidence type="ECO:0000259" key="2">
    <source>
        <dbReference type="Pfam" id="PF16409"/>
    </source>
</evidence>
<name>A0A5C6S2Y1_9BACT</name>
<feature type="chain" id="PRO_5023079485" evidence="1">
    <location>
        <begin position="20"/>
        <end position="267"/>
    </location>
</feature>
<evidence type="ECO:0000256" key="1">
    <source>
        <dbReference type="SAM" id="SignalP"/>
    </source>
</evidence>
<dbReference type="NCBIfam" id="NF038128">
    <property type="entry name" value="choice_anch_J"/>
    <property type="match status" value="1"/>
</dbReference>
<dbReference type="Proteomes" id="UP000321580">
    <property type="component" value="Unassembled WGS sequence"/>
</dbReference>
<reference evidence="3 4" key="1">
    <citation type="submission" date="2019-08" db="EMBL/GenBank/DDBJ databases">
        <title>Genome of Phaeodactylibacter luteus.</title>
        <authorList>
            <person name="Bowman J.P."/>
        </authorList>
    </citation>
    <scope>NUCLEOTIDE SEQUENCE [LARGE SCALE GENOMIC DNA]</scope>
    <source>
        <strain evidence="3 4">KCTC 42180</strain>
    </source>
</reference>
<comment type="caution">
    <text evidence="3">The sequence shown here is derived from an EMBL/GenBank/DDBJ whole genome shotgun (WGS) entry which is preliminary data.</text>
</comment>
<gene>
    <name evidence="3" type="ORF">FRY97_01885</name>
</gene>
<dbReference type="InterPro" id="IPR026444">
    <property type="entry name" value="Secre_tail"/>
</dbReference>
<dbReference type="Pfam" id="PF16409">
    <property type="entry name" value="DUF5017"/>
    <property type="match status" value="1"/>
</dbReference>
<protein>
    <submittedName>
        <fullName evidence="3">DUF5017 domain-containing protein</fullName>
    </submittedName>
</protein>
<keyword evidence="1" id="KW-0732">Signal</keyword>
<organism evidence="3 4">
    <name type="scientific">Phaeodactylibacter luteus</name>
    <dbReference type="NCBI Taxonomy" id="1564516"/>
    <lineage>
        <taxon>Bacteria</taxon>
        <taxon>Pseudomonadati</taxon>
        <taxon>Bacteroidota</taxon>
        <taxon>Saprospiria</taxon>
        <taxon>Saprospirales</taxon>
        <taxon>Haliscomenobacteraceae</taxon>
        <taxon>Phaeodactylibacter</taxon>
    </lineage>
</organism>
<keyword evidence="4" id="KW-1185">Reference proteome</keyword>
<sequence length="267" mass="29140">MKKTLLLPAACLAFSALNAQDVLLNETFDDGTLGVFTEFSAEGDDQFWAARSFGDRQFAQMNGFDDGVQDNEDWLISPALNMDQYADEVLTFENAANFNGPDLEVLVSTNYDGESDPNTADWTDLSDQVAFSGGGYEYVSSGEINLSGFEGTAYLAFKYVSSNVLQAKLWQLDNIMVTASVLSSTVKHNPGLLRIINPENGGLHFTAELPIEGTYSVLNLAGQALYRGRLPKGGAAVRVAMDEAPKGLYILSLQAGQQQYSRKFWLP</sequence>
<evidence type="ECO:0000313" key="4">
    <source>
        <dbReference type="Proteomes" id="UP000321580"/>
    </source>
</evidence>
<accession>A0A5C6S2Y1</accession>